<dbReference type="EMBL" id="DTHB01000041">
    <property type="protein sequence ID" value="HGB14545.1"/>
    <property type="molecule type" value="Genomic_DNA"/>
</dbReference>
<proteinExistence type="predicted"/>
<dbReference type="AlphaFoldDB" id="A0A7C3SKF0"/>
<gene>
    <name evidence="2" type="ORF">ENV62_04835</name>
</gene>
<evidence type="ECO:0000256" key="1">
    <source>
        <dbReference type="SAM" id="Phobius"/>
    </source>
</evidence>
<comment type="caution">
    <text evidence="2">The sequence shown here is derived from an EMBL/GenBank/DDBJ whole genome shotgun (WGS) entry which is preliminary data.</text>
</comment>
<accession>A0A7C3SKF0</accession>
<keyword evidence="1" id="KW-0812">Transmembrane</keyword>
<feature type="transmembrane region" description="Helical" evidence="1">
    <location>
        <begin position="91"/>
        <end position="107"/>
    </location>
</feature>
<keyword evidence="1" id="KW-1133">Transmembrane helix</keyword>
<protein>
    <submittedName>
        <fullName evidence="2">Uncharacterized protein</fullName>
    </submittedName>
</protein>
<organism evidence="2">
    <name type="scientific">Desulfobacca acetoxidans</name>
    <dbReference type="NCBI Taxonomy" id="60893"/>
    <lineage>
        <taxon>Bacteria</taxon>
        <taxon>Pseudomonadati</taxon>
        <taxon>Thermodesulfobacteriota</taxon>
        <taxon>Desulfobaccia</taxon>
        <taxon>Desulfobaccales</taxon>
        <taxon>Desulfobaccaceae</taxon>
        <taxon>Desulfobacca</taxon>
    </lineage>
</organism>
<sequence>MKKATAVILTGIFLLFLGSLYAGLRIFPDSERNLSLMGNIPAGEGSSPDEAAATQKRAEFRQIRLALSSFDLAVGLTSRDLEAISSSDRSLAFYFLMASIWLALGLRKPKRD</sequence>
<evidence type="ECO:0000313" key="2">
    <source>
        <dbReference type="EMBL" id="HGB14545.1"/>
    </source>
</evidence>
<keyword evidence="1" id="KW-0472">Membrane</keyword>
<reference evidence="2" key="1">
    <citation type="journal article" date="2020" name="mSystems">
        <title>Genome- and Community-Level Interaction Insights into Carbon Utilization and Element Cycling Functions of Hydrothermarchaeota in Hydrothermal Sediment.</title>
        <authorList>
            <person name="Zhou Z."/>
            <person name="Liu Y."/>
            <person name="Xu W."/>
            <person name="Pan J."/>
            <person name="Luo Z.H."/>
            <person name="Li M."/>
        </authorList>
    </citation>
    <scope>NUCLEOTIDE SEQUENCE [LARGE SCALE GENOMIC DNA]</scope>
    <source>
        <strain evidence="2">SpSt-776</strain>
    </source>
</reference>
<name>A0A7C3SKF0_9BACT</name>